<dbReference type="SUPFAM" id="SSF57586">
    <property type="entry name" value="TNF receptor-like"/>
    <property type="match status" value="2"/>
</dbReference>
<comment type="caution">
    <text evidence="1">Lacks conserved residue(s) required for the propagation of feature annotation.</text>
</comment>
<feature type="repeat" description="TNFR-Cys" evidence="1">
    <location>
        <begin position="60"/>
        <end position="101"/>
    </location>
</feature>
<dbReference type="Proteomes" id="UP001190640">
    <property type="component" value="Chromosome 17"/>
</dbReference>
<evidence type="ECO:0000313" key="6">
    <source>
        <dbReference type="Proteomes" id="UP001190640"/>
    </source>
</evidence>
<keyword evidence="7" id="KW-0675">Receptor</keyword>
<keyword evidence="6" id="KW-1185">Reference proteome</keyword>
<evidence type="ECO:0000259" key="5">
    <source>
        <dbReference type="PROSITE" id="PS50050"/>
    </source>
</evidence>
<proteinExistence type="predicted"/>
<dbReference type="CTD" id="7293"/>
<dbReference type="GeneID" id="129344859"/>
<feature type="domain" description="TNFR-Cys" evidence="5">
    <location>
        <begin position="23"/>
        <end position="58"/>
    </location>
</feature>
<protein>
    <submittedName>
        <fullName evidence="7">Tumor necrosis factor receptor superfamily member 4</fullName>
    </submittedName>
</protein>
<dbReference type="InterPro" id="IPR020445">
    <property type="entry name" value="TNFR_4"/>
</dbReference>
<feature type="region of interest" description="Disordered" evidence="2">
    <location>
        <begin position="180"/>
        <end position="206"/>
    </location>
</feature>
<dbReference type="Pfam" id="PF00020">
    <property type="entry name" value="TNFR_c6"/>
    <property type="match status" value="2"/>
</dbReference>
<feature type="transmembrane region" description="Helical" evidence="3">
    <location>
        <begin position="215"/>
        <end position="235"/>
    </location>
</feature>
<accession>A0AA97KKM5</accession>
<feature type="domain" description="TNFR-Cys" evidence="5">
    <location>
        <begin position="60"/>
        <end position="101"/>
    </location>
</feature>
<feature type="repeat" description="TNFR-Cys" evidence="1">
    <location>
        <begin position="23"/>
        <end position="58"/>
    </location>
</feature>
<keyword evidence="3" id="KW-0472">Membrane</keyword>
<dbReference type="InterPro" id="IPR001368">
    <property type="entry name" value="TNFR/NGFR_Cys_rich_reg"/>
</dbReference>
<dbReference type="SMART" id="SM00208">
    <property type="entry name" value="TNFR"/>
    <property type="match status" value="3"/>
</dbReference>
<feature type="compositionally biased region" description="Low complexity" evidence="2">
    <location>
        <begin position="185"/>
        <end position="205"/>
    </location>
</feature>
<dbReference type="PANTHER" id="PTHR47881">
    <property type="entry name" value="TUMOR NECROSIS FACTOR RECEPTOR SUBFAMILY MEMBER 4"/>
    <property type="match status" value="1"/>
</dbReference>
<feature type="disulfide bond" evidence="1">
    <location>
        <begin position="40"/>
        <end position="58"/>
    </location>
</feature>
<gene>
    <name evidence="7" type="primary">TNFRSF4</name>
</gene>
<dbReference type="Gene3D" id="2.10.50.10">
    <property type="entry name" value="Tumor Necrosis Factor Receptor, subunit A, domain 2"/>
    <property type="match status" value="2"/>
</dbReference>
<dbReference type="PROSITE" id="PS50050">
    <property type="entry name" value="TNFR_NGFR_2"/>
    <property type="match status" value="2"/>
</dbReference>
<name>A0AA97KKM5_EUBMA</name>
<evidence type="ECO:0000313" key="7">
    <source>
        <dbReference type="RefSeq" id="XP_054857742.1"/>
    </source>
</evidence>
<evidence type="ECO:0000256" key="3">
    <source>
        <dbReference type="SAM" id="Phobius"/>
    </source>
</evidence>
<feature type="chain" id="PRO_5041637145" evidence="4">
    <location>
        <begin position="22"/>
        <end position="280"/>
    </location>
</feature>
<evidence type="ECO:0000256" key="1">
    <source>
        <dbReference type="PROSITE-ProRule" id="PRU00206"/>
    </source>
</evidence>
<evidence type="ECO:0000256" key="2">
    <source>
        <dbReference type="SAM" id="MobiDB-lite"/>
    </source>
</evidence>
<keyword evidence="1" id="KW-1015">Disulfide bond</keyword>
<organism evidence="6 7">
    <name type="scientific">Eublepharis macularius</name>
    <name type="common">Leopard gecko</name>
    <name type="synonym">Cyrtodactylus macularius</name>
    <dbReference type="NCBI Taxonomy" id="481883"/>
    <lineage>
        <taxon>Eukaryota</taxon>
        <taxon>Metazoa</taxon>
        <taxon>Chordata</taxon>
        <taxon>Craniata</taxon>
        <taxon>Vertebrata</taxon>
        <taxon>Euteleostomi</taxon>
        <taxon>Lepidosauria</taxon>
        <taxon>Squamata</taxon>
        <taxon>Bifurcata</taxon>
        <taxon>Gekkota</taxon>
        <taxon>Eublepharidae</taxon>
        <taxon>Eublepharinae</taxon>
        <taxon>Eublepharis</taxon>
    </lineage>
</organism>
<keyword evidence="3" id="KW-1133">Transmembrane helix</keyword>
<keyword evidence="3" id="KW-0812">Transmembrane</keyword>
<feature type="disulfide bond" evidence="1">
    <location>
        <begin position="37"/>
        <end position="50"/>
    </location>
</feature>
<dbReference type="PANTHER" id="PTHR47881:SF1">
    <property type="entry name" value="TUMOR NECROSIS FACTOR RECEPTOR SUPERFAMILY MEMBER 4"/>
    <property type="match status" value="1"/>
</dbReference>
<dbReference type="GO" id="GO:0005031">
    <property type="term" value="F:tumor necrosis factor receptor activity"/>
    <property type="evidence" value="ECO:0007669"/>
    <property type="project" value="InterPro"/>
</dbReference>
<dbReference type="PROSITE" id="PS00652">
    <property type="entry name" value="TNFR_NGFR_1"/>
    <property type="match status" value="2"/>
</dbReference>
<feature type="signal peptide" evidence="4">
    <location>
        <begin position="1"/>
        <end position="21"/>
    </location>
</feature>
<dbReference type="KEGG" id="emc:129344859"/>
<evidence type="ECO:0000256" key="4">
    <source>
        <dbReference type="SAM" id="SignalP"/>
    </source>
</evidence>
<reference evidence="7" key="1">
    <citation type="submission" date="2025-08" db="UniProtKB">
        <authorList>
            <consortium name="RefSeq"/>
        </authorList>
    </citation>
    <scope>IDENTIFICATION</scope>
    <source>
        <tissue evidence="7">Blood</tissue>
    </source>
</reference>
<keyword evidence="4" id="KW-0732">Signal</keyword>
<dbReference type="AlphaFoldDB" id="A0AA97KKM5"/>
<dbReference type="RefSeq" id="XP_054857742.1">
    <property type="nucleotide sequence ID" value="XM_055001767.1"/>
</dbReference>
<sequence length="280" mass="30848">MKRHLSFSVLLLLSPVVPIYGLQCGKHEYPFQNMKCCHECPQGTEMRERCTENSDTVCQPCEKGSYNNVHTVWNCKSCTICDSANGLWEVEPCKSTSNTVCVCLPGYEPAATKPDEKRCNPCPNGHFSKGGNEACKPWTNCTTEGTKTLLAGTKEKNAVCDNLSVVVPLTTNLTFKQSSKTLTHATSETKPTSTSSTSSALPTESLRSDVNRSEYLPYILITAVLFLVLGVSVPLKIFQKTSKNKGSERSVRQIHTDGKNSFRIPIQEEQIDSKSSLVQI</sequence>
<dbReference type="GO" id="GO:0006954">
    <property type="term" value="P:inflammatory response"/>
    <property type="evidence" value="ECO:0007669"/>
    <property type="project" value="InterPro"/>
</dbReference>